<dbReference type="Gene3D" id="3.90.1570.50">
    <property type="match status" value="1"/>
</dbReference>
<evidence type="ECO:0000256" key="3">
    <source>
        <dbReference type="ARBA" id="ARBA00012654"/>
    </source>
</evidence>
<dbReference type="InterPro" id="IPR014001">
    <property type="entry name" value="Helicase_ATP-bd"/>
</dbReference>
<evidence type="ECO:0000256" key="1">
    <source>
        <dbReference type="ARBA" id="ARBA00000851"/>
    </source>
</evidence>
<dbReference type="EC" id="3.1.21.3" evidence="3"/>
<dbReference type="InterPro" id="IPR027417">
    <property type="entry name" value="P-loop_NTPase"/>
</dbReference>
<dbReference type="SMART" id="SM00487">
    <property type="entry name" value="DEXDc"/>
    <property type="match status" value="1"/>
</dbReference>
<comment type="similarity">
    <text evidence="2">Belongs to the HsdR family.</text>
</comment>
<evidence type="ECO:0000256" key="5">
    <source>
        <dbReference type="ARBA" id="ARBA00022741"/>
    </source>
</evidence>
<sequence>MSEYHQSELPAIELFKKLTYNYFDAKGEMYEVVLEDKLTTSLKRINPWLNENNLQKVVRKLLASSTMGSSLMEINSQIHKLITSADALSLKPTPEDKPRAVKFIDYENLDNNEFLVVNQMKFKGERANSIPDLVVFVNGLPLAVIEAKNQTIDINDIPDLEYYQTNSPKLFHYNQIIGAINRISGLYGTIEASMKFYSKYNEKPSRELIELLDNEPRPQDILIYNLFEKRKFLDIIKYFVIFEVIEGRTIKKLPRYQQLRAVNKIVDRLKNENRGGVVWHTQGSGKSITMIYLATKLRATTSGFDNPTILVLTDRTDLDNQIRSTFNRVGFSNVIQANSISHLKTLLKDSYGKTLTSTIQKFQERADEHREAKDNCLSSVGVEPEALCDKHIQRQKEVEVLSKKENIFVLIDEAHRSQYGLTASFMRLSLPNAKFIAFTGTPIDKENKSTLHEFYGGDYIDKYTIKQSVADGNTLPILYETGLSKFFIEKELLDAEFNKMFGNESAKKQAILKTKATQLDKNATRRVEEIAKSIVEHYKNKSYLDGFKAMIVCHNRYQAIAYKKAFNKLAEQEQNNFQSKVIMSFDTKKDPQEFYDLATPEADIKQSIEDFKLPFGDENDKSRGGKRQFDNTAFLIVSDMLLTGYDAPILQTLYVDKILKEHNLLQAIARVNRTRKGKNAGYVVDFAGITKHLVDALEIFSGDLEPSDVMVDIAEQKTVLENRHTKLVNYFKSVKKNRENERDDFILQAIEYLAPTDIKDKFKELVSDFNKSMNIVLPDPFASKYDYDFKLFNEIKMMVRDSKEKITREDSKKLQMILDEHLRANGIEYLLEEAIDITDYKKFAEALTREGKHNPLDKAKAIIKANEEENPELALELSELLEKKLIDAKIDRKQAVIDLFSDMEEIIKRHKNRYSSVGLRDEKHLVVYDIIKDMSEEADKLTLKIFDTLEEELRTPAILVQSDAQKKMRNLIKPFLTKYGVDIKMSNTIIAKLVETFA</sequence>
<organism evidence="12">
    <name type="scientific">hydrothermal vent metagenome</name>
    <dbReference type="NCBI Taxonomy" id="652676"/>
    <lineage>
        <taxon>unclassified sequences</taxon>
        <taxon>metagenomes</taxon>
        <taxon>ecological metagenomes</taxon>
    </lineage>
</organism>
<keyword evidence="5" id="KW-0547">Nucleotide-binding</keyword>
<evidence type="ECO:0000256" key="9">
    <source>
        <dbReference type="ARBA" id="ARBA00022840"/>
    </source>
</evidence>
<keyword evidence="9" id="KW-0067">ATP-binding</keyword>
<feature type="domain" description="Helicase ATP-binding" evidence="11">
    <location>
        <begin position="267"/>
        <end position="460"/>
    </location>
</feature>
<dbReference type="GO" id="GO:0003677">
    <property type="term" value="F:DNA binding"/>
    <property type="evidence" value="ECO:0007669"/>
    <property type="project" value="UniProtKB-KW"/>
</dbReference>
<dbReference type="PROSITE" id="PS51192">
    <property type="entry name" value="HELICASE_ATP_BIND_1"/>
    <property type="match status" value="1"/>
</dbReference>
<dbReference type="InterPro" id="IPR055180">
    <property type="entry name" value="HsdR_RecA-like_helicase_dom_2"/>
</dbReference>
<dbReference type="AlphaFoldDB" id="A0A3B1E2A4"/>
<dbReference type="InterPro" id="IPR007409">
    <property type="entry name" value="Restrct_endonuc_type1_HsdR_N"/>
</dbReference>
<proteinExistence type="inferred from homology"/>
<keyword evidence="7" id="KW-0255">Endonuclease</keyword>
<name>A0A3B1E2A4_9ZZZZ</name>
<dbReference type="Pfam" id="PF04313">
    <property type="entry name" value="HSDR_N"/>
    <property type="match status" value="1"/>
</dbReference>
<evidence type="ECO:0000256" key="4">
    <source>
        <dbReference type="ARBA" id="ARBA00022722"/>
    </source>
</evidence>
<dbReference type="Gene3D" id="3.40.50.300">
    <property type="entry name" value="P-loop containing nucleotide triphosphate hydrolases"/>
    <property type="match status" value="2"/>
</dbReference>
<protein>
    <recommendedName>
        <fullName evidence="3">type I site-specific deoxyribonuclease</fullName>
        <ecNumber evidence="3">3.1.21.3</ecNumber>
    </recommendedName>
</protein>
<dbReference type="PANTHER" id="PTHR30195">
    <property type="entry name" value="TYPE I SITE-SPECIFIC DEOXYRIBONUCLEASE PROTEIN SUBUNIT M AND R"/>
    <property type="match status" value="1"/>
</dbReference>
<dbReference type="CDD" id="cd18030">
    <property type="entry name" value="DEXHc_RE_I_HsdR"/>
    <property type="match status" value="1"/>
</dbReference>
<dbReference type="NCBIfam" id="TIGR00348">
    <property type="entry name" value="hsdR"/>
    <property type="match status" value="1"/>
</dbReference>
<comment type="catalytic activity">
    <reaction evidence="1">
        <text>Endonucleolytic cleavage of DNA to give random double-stranded fragments with terminal 5'-phosphates, ATP is simultaneously hydrolyzed.</text>
        <dbReference type="EC" id="3.1.21.3"/>
    </reaction>
</comment>
<evidence type="ECO:0000256" key="10">
    <source>
        <dbReference type="ARBA" id="ARBA00023125"/>
    </source>
</evidence>
<dbReference type="CDD" id="cd18800">
    <property type="entry name" value="SF2_C_EcoR124I-like"/>
    <property type="match status" value="1"/>
</dbReference>
<dbReference type="InterPro" id="IPR040980">
    <property type="entry name" value="SWI2_SNF2"/>
</dbReference>
<evidence type="ECO:0000256" key="8">
    <source>
        <dbReference type="ARBA" id="ARBA00022801"/>
    </source>
</evidence>
<accession>A0A3B1E2A4</accession>
<dbReference type="GO" id="GO:0009307">
    <property type="term" value="P:DNA restriction-modification system"/>
    <property type="evidence" value="ECO:0007669"/>
    <property type="project" value="UniProtKB-KW"/>
</dbReference>
<gene>
    <name evidence="12" type="ORF">MNB_ARC-1_1329</name>
</gene>
<dbReference type="EMBL" id="UOYO01000047">
    <property type="protein sequence ID" value="VAY88149.1"/>
    <property type="molecule type" value="Genomic_DNA"/>
</dbReference>
<keyword evidence="8 12" id="KW-0378">Hydrolase</keyword>
<dbReference type="CDD" id="cd22332">
    <property type="entry name" value="HsdR_N"/>
    <property type="match status" value="1"/>
</dbReference>
<reference evidence="12" key="1">
    <citation type="submission" date="2018-10" db="EMBL/GenBank/DDBJ databases">
        <authorList>
            <person name="Aoki K."/>
        </authorList>
    </citation>
    <scope>NUCLEOTIDE SEQUENCE</scope>
</reference>
<evidence type="ECO:0000256" key="2">
    <source>
        <dbReference type="ARBA" id="ARBA00008598"/>
    </source>
</evidence>
<dbReference type="SUPFAM" id="SSF52540">
    <property type="entry name" value="P-loop containing nucleoside triphosphate hydrolases"/>
    <property type="match status" value="2"/>
</dbReference>
<keyword evidence="10" id="KW-0238">DNA-binding</keyword>
<dbReference type="PANTHER" id="PTHR30195:SF15">
    <property type="entry name" value="TYPE I RESTRICTION ENZYME HINDI ENDONUCLEASE SUBUNIT"/>
    <property type="match status" value="1"/>
</dbReference>
<evidence type="ECO:0000313" key="12">
    <source>
        <dbReference type="EMBL" id="VAY88149.1"/>
    </source>
</evidence>
<dbReference type="InterPro" id="IPR004473">
    <property type="entry name" value="Restrct_endonuc_typeI_HsdR"/>
</dbReference>
<keyword evidence="6" id="KW-0680">Restriction system</keyword>
<dbReference type="GO" id="GO:0005524">
    <property type="term" value="F:ATP binding"/>
    <property type="evidence" value="ECO:0007669"/>
    <property type="project" value="UniProtKB-KW"/>
</dbReference>
<dbReference type="GO" id="GO:0009035">
    <property type="term" value="F:type I site-specific deoxyribonuclease activity"/>
    <property type="evidence" value="ECO:0007669"/>
    <property type="project" value="UniProtKB-EC"/>
</dbReference>
<evidence type="ECO:0000256" key="7">
    <source>
        <dbReference type="ARBA" id="ARBA00022759"/>
    </source>
</evidence>
<evidence type="ECO:0000259" key="11">
    <source>
        <dbReference type="PROSITE" id="PS51192"/>
    </source>
</evidence>
<dbReference type="Pfam" id="PF18766">
    <property type="entry name" value="SWI2_SNF2"/>
    <property type="match status" value="1"/>
</dbReference>
<keyword evidence="4" id="KW-0540">Nuclease</keyword>
<evidence type="ECO:0000256" key="6">
    <source>
        <dbReference type="ARBA" id="ARBA00022747"/>
    </source>
</evidence>
<dbReference type="Pfam" id="PF22679">
    <property type="entry name" value="T1R_D3-like"/>
    <property type="match status" value="1"/>
</dbReference>
<dbReference type="InterPro" id="IPR051268">
    <property type="entry name" value="Type-I_R_enzyme_R_subunit"/>
</dbReference>